<dbReference type="HOGENOM" id="CLU_010867_1_0_1"/>
<evidence type="ECO:0000313" key="9">
    <source>
        <dbReference type="Proteomes" id="UP000007148"/>
    </source>
</evidence>
<protein>
    <submittedName>
        <fullName evidence="8">Related to IST2-Plasma membrane protein that may be involved in osmotolerance</fullName>
    </submittedName>
</protein>
<sequence>MSQKADLVIQFVATTASKSKDDKRNKAQSALNEYNELLNTLHNAGLLAAGKQGSTNREILIVVSCPWDKLRELIETERHTDFLHGLLTNAYHGEERDFAASPLSPADRVRLVHTYVTSATSQGGLGITSGNKDKWPSVQSVFALHDRTFNHTWLDSWTKRQLGFTMKASELDVVKNQFGESVALYYAFLSSYSQALVFPALIGVTFWKFEKPYSPIYSILIVLWSVLFVEWWRIRERKLSVRWGTRGAARVEKRRVEFKPVKSTGNDEDESFPWWKREFRVLTSLPVIGTAAVMLAVLLTGIFILEAFVTQLYTGPGHQYASLVPTILFAALVPQFLAVYQKFAVALTDWENHAHQSSHDASLTIKTFALSSIVAYLGLSLSAFVYVPFGEYLMTLVHTMIFAESTKPDDNKADAKIHDKASKLAPASAQTAEHISGKLNASRLQNQMFAYTVTNQIINSFIEVVLPFITRGVSNARNGKGLHMGTPKAEKDDPTGEKQFISDIKYQASLPEYSIFVDYSEMVTQFGYVALYSTIWPLAPAMALINDWLELRSDAFKMTTHTRRPVPTRVDTIGPWLENLSFIAWLAALINSALVYLFRPSESKGFFHSIFHRHHTVSSGGPLETLETSIVPAILIALSASHGYIILRAVTRHILERALWKGCPEAKEGEQKERIVKQKYLQNATSTLNSSAQREKREVSADGLLWQEDGKAELEKWIKTE</sequence>
<comment type="subcellular location">
    <subcellularLocation>
        <location evidence="1">Membrane</location>
        <topology evidence="1">Multi-pass membrane protein</topology>
    </subcellularLocation>
</comment>
<proteinExistence type="predicted"/>
<feature type="transmembrane region" description="Helical" evidence="5">
    <location>
        <begin position="320"/>
        <end position="340"/>
    </location>
</feature>
<reference evidence="8 9" key="1">
    <citation type="journal article" date="2011" name="PLoS Pathog.">
        <title>Endophytic Life Strategies Decoded by Genome and Transcriptome Analyses of the Mutualistic Root Symbiont Piriformospora indica.</title>
        <authorList>
            <person name="Zuccaro A."/>
            <person name="Lahrmann U."/>
            <person name="Guldener U."/>
            <person name="Langen G."/>
            <person name="Pfiffi S."/>
            <person name="Biedenkopf D."/>
            <person name="Wong P."/>
            <person name="Samans B."/>
            <person name="Grimm C."/>
            <person name="Basiewicz M."/>
            <person name="Murat C."/>
            <person name="Martin F."/>
            <person name="Kogel K.H."/>
        </authorList>
    </citation>
    <scope>NUCLEOTIDE SEQUENCE [LARGE SCALE GENOMIC DNA]</scope>
    <source>
        <strain evidence="8 9">DSM 11827</strain>
    </source>
</reference>
<evidence type="ECO:0000259" key="6">
    <source>
        <dbReference type="Pfam" id="PF04547"/>
    </source>
</evidence>
<dbReference type="PANTHER" id="PTHR12308:SF73">
    <property type="entry name" value="ANOCTAMIN"/>
    <property type="match status" value="1"/>
</dbReference>
<dbReference type="GO" id="GO:0005254">
    <property type="term" value="F:chloride channel activity"/>
    <property type="evidence" value="ECO:0007669"/>
    <property type="project" value="TreeGrafter"/>
</dbReference>
<comment type="caution">
    <text evidence="8">The sequence shown here is derived from an EMBL/GenBank/DDBJ whole genome shotgun (WGS) entry which is preliminary data.</text>
</comment>
<evidence type="ECO:0000313" key="8">
    <source>
        <dbReference type="EMBL" id="CCA71668.1"/>
    </source>
</evidence>
<dbReference type="Pfam" id="PF04547">
    <property type="entry name" value="Anoctamin"/>
    <property type="match status" value="1"/>
</dbReference>
<dbReference type="GO" id="GO:0016020">
    <property type="term" value="C:membrane"/>
    <property type="evidence" value="ECO:0007669"/>
    <property type="project" value="UniProtKB-SubCell"/>
</dbReference>
<dbReference type="InterPro" id="IPR049456">
    <property type="entry name" value="Anoctamin_N_fung"/>
</dbReference>
<dbReference type="OrthoDB" id="296386at2759"/>
<dbReference type="EMBL" id="CAFZ01000129">
    <property type="protein sequence ID" value="CCA71668.1"/>
    <property type="molecule type" value="Genomic_DNA"/>
</dbReference>
<feature type="transmembrane region" description="Helical" evidence="5">
    <location>
        <begin position="285"/>
        <end position="308"/>
    </location>
</feature>
<feature type="domain" description="Anoctamin alpha-beta plait" evidence="7">
    <location>
        <begin position="5"/>
        <end position="138"/>
    </location>
</feature>
<evidence type="ECO:0000259" key="7">
    <source>
        <dbReference type="Pfam" id="PF20877"/>
    </source>
</evidence>
<feature type="transmembrane region" description="Helical" evidence="5">
    <location>
        <begin position="213"/>
        <end position="232"/>
    </location>
</feature>
<dbReference type="Pfam" id="PF20877">
    <property type="entry name" value="Anoctamin_N"/>
    <property type="match status" value="1"/>
</dbReference>
<dbReference type="InterPro" id="IPR007632">
    <property type="entry name" value="Anoctamin"/>
</dbReference>
<feature type="transmembrane region" description="Helical" evidence="5">
    <location>
        <begin position="184"/>
        <end position="207"/>
    </location>
</feature>
<keyword evidence="2 5" id="KW-0812">Transmembrane</keyword>
<keyword evidence="3 5" id="KW-1133">Transmembrane helix</keyword>
<dbReference type="AlphaFoldDB" id="G4TK18"/>
<dbReference type="PANTHER" id="PTHR12308">
    <property type="entry name" value="ANOCTAMIN"/>
    <property type="match status" value="1"/>
</dbReference>
<organism evidence="8 9">
    <name type="scientific">Serendipita indica (strain DSM 11827)</name>
    <name type="common">Root endophyte fungus</name>
    <name type="synonym">Piriformospora indica</name>
    <dbReference type="NCBI Taxonomy" id="1109443"/>
    <lineage>
        <taxon>Eukaryota</taxon>
        <taxon>Fungi</taxon>
        <taxon>Dikarya</taxon>
        <taxon>Basidiomycota</taxon>
        <taxon>Agaricomycotina</taxon>
        <taxon>Agaricomycetes</taxon>
        <taxon>Sebacinales</taxon>
        <taxon>Serendipitaceae</taxon>
        <taxon>Serendipita</taxon>
    </lineage>
</organism>
<dbReference type="OMA" id="YNGPLKT"/>
<feature type="domain" description="Anoctamin transmembrane" evidence="6">
    <location>
        <begin position="174"/>
        <end position="656"/>
    </location>
</feature>
<feature type="transmembrane region" description="Helical" evidence="5">
    <location>
        <begin position="368"/>
        <end position="389"/>
    </location>
</feature>
<evidence type="ECO:0000256" key="5">
    <source>
        <dbReference type="SAM" id="Phobius"/>
    </source>
</evidence>
<dbReference type="GO" id="GO:0032541">
    <property type="term" value="C:cortical endoplasmic reticulum"/>
    <property type="evidence" value="ECO:0007669"/>
    <property type="project" value="TreeGrafter"/>
</dbReference>
<dbReference type="eggNOG" id="KOG2513">
    <property type="taxonomic scope" value="Eukaryota"/>
</dbReference>
<keyword evidence="9" id="KW-1185">Reference proteome</keyword>
<name>G4TK18_SERID</name>
<dbReference type="InParanoid" id="G4TK18"/>
<evidence type="ECO:0000256" key="3">
    <source>
        <dbReference type="ARBA" id="ARBA00022989"/>
    </source>
</evidence>
<evidence type="ECO:0000256" key="2">
    <source>
        <dbReference type="ARBA" id="ARBA00022692"/>
    </source>
</evidence>
<dbReference type="STRING" id="1109443.G4TK18"/>
<dbReference type="FunCoup" id="G4TK18">
    <property type="interactions" value="67"/>
</dbReference>
<evidence type="ECO:0000256" key="1">
    <source>
        <dbReference type="ARBA" id="ARBA00004141"/>
    </source>
</evidence>
<evidence type="ECO:0000256" key="4">
    <source>
        <dbReference type="ARBA" id="ARBA00023136"/>
    </source>
</evidence>
<accession>G4TK18</accession>
<gene>
    <name evidence="8" type="ORF">PIIN_05604</name>
</gene>
<keyword evidence="4 5" id="KW-0472">Membrane</keyword>
<dbReference type="Proteomes" id="UP000007148">
    <property type="component" value="Unassembled WGS sequence"/>
</dbReference>
<dbReference type="InterPro" id="IPR049452">
    <property type="entry name" value="Anoctamin_TM"/>
</dbReference>